<sequence length="168" mass="19811">MKGDVLFVLRKPLWFKSFNSRRNEYTVLLDELIARTMPYKHYGVEVEDGYVIHFICDSITRYPYGSIRKVTMEEFLKGGICEVDHEMTYRFTRDRIVKRAYSKLNTKFGGYHPFKNNCEHFASWCVNGERVSQQAYWGNRADSLMGLPRRALKRVTTAIALILFNNLY</sequence>
<comment type="caution">
    <text evidence="2">The sequence shown here is derived from an EMBL/GenBank/DDBJ whole genome shotgun (WGS) entry which is preliminary data.</text>
</comment>
<evidence type="ECO:0000313" key="3">
    <source>
        <dbReference type="Proteomes" id="UP000465601"/>
    </source>
</evidence>
<dbReference type="RefSeq" id="WP_151864625.1">
    <property type="nucleotide sequence ID" value="NZ_WBZB01000006.1"/>
</dbReference>
<dbReference type="PROSITE" id="PS51934">
    <property type="entry name" value="LRAT"/>
    <property type="match status" value="1"/>
</dbReference>
<dbReference type="AlphaFoldDB" id="A0A833M977"/>
<keyword evidence="3" id="KW-1185">Reference proteome</keyword>
<proteinExistence type="predicted"/>
<dbReference type="OrthoDB" id="9812095at2"/>
<dbReference type="InterPro" id="IPR007053">
    <property type="entry name" value="LRAT_dom"/>
</dbReference>
<gene>
    <name evidence="2" type="ORF">F8153_01740</name>
</gene>
<evidence type="ECO:0000313" key="2">
    <source>
        <dbReference type="EMBL" id="KAB3532812.1"/>
    </source>
</evidence>
<keyword evidence="2" id="KW-0012">Acyltransferase</keyword>
<feature type="domain" description="LRAT" evidence="1">
    <location>
        <begin position="31"/>
        <end position="134"/>
    </location>
</feature>
<dbReference type="Proteomes" id="UP000465601">
    <property type="component" value="Unassembled WGS sequence"/>
</dbReference>
<dbReference type="Pfam" id="PF04970">
    <property type="entry name" value="LRAT"/>
    <property type="match status" value="1"/>
</dbReference>
<keyword evidence="2" id="KW-0808">Transferase</keyword>
<evidence type="ECO:0000259" key="1">
    <source>
        <dbReference type="PROSITE" id="PS51934"/>
    </source>
</evidence>
<dbReference type="EMBL" id="WBZB01000006">
    <property type="protein sequence ID" value="KAB3532812.1"/>
    <property type="molecule type" value="Genomic_DNA"/>
</dbReference>
<dbReference type="Gene3D" id="3.90.1720.10">
    <property type="entry name" value="endopeptidase domain like (from Nostoc punctiforme)"/>
    <property type="match status" value="1"/>
</dbReference>
<protein>
    <submittedName>
        <fullName evidence="2">Lecithin retinol acyltransferase family protein</fullName>
    </submittedName>
</protein>
<name>A0A833M977_9FIRM</name>
<dbReference type="PANTHER" id="PTHR46137">
    <property type="entry name" value="OS05G0310600 PROTEIN"/>
    <property type="match status" value="1"/>
</dbReference>
<dbReference type="GO" id="GO:0016746">
    <property type="term" value="F:acyltransferase activity"/>
    <property type="evidence" value="ECO:0007669"/>
    <property type="project" value="UniProtKB-KW"/>
</dbReference>
<dbReference type="PANTHER" id="PTHR46137:SF3">
    <property type="entry name" value="OS05G0310600 PROTEIN"/>
    <property type="match status" value="1"/>
</dbReference>
<reference evidence="2 3" key="1">
    <citation type="submission" date="2019-10" db="EMBL/GenBank/DDBJ databases">
        <title>Alkaliphilus serpentinus sp. nov. and Alkaliphilus pronyensis sp. nov., two novel anaerobic alkaliphilic species isolated from the serpentinized-hosted hydrothermal field of the Prony Bay (New Caledonia).</title>
        <authorList>
            <person name="Postec A."/>
        </authorList>
    </citation>
    <scope>NUCLEOTIDE SEQUENCE [LARGE SCALE GENOMIC DNA]</scope>
    <source>
        <strain evidence="2 3">LacT</strain>
    </source>
</reference>
<organism evidence="2 3">
    <name type="scientific">Alkaliphilus serpentinus</name>
    <dbReference type="NCBI Taxonomy" id="1482731"/>
    <lineage>
        <taxon>Bacteria</taxon>
        <taxon>Bacillati</taxon>
        <taxon>Bacillota</taxon>
        <taxon>Clostridia</taxon>
        <taxon>Peptostreptococcales</taxon>
        <taxon>Natronincolaceae</taxon>
        <taxon>Alkaliphilus</taxon>
    </lineage>
</organism>
<accession>A0A833M977</accession>